<evidence type="ECO:0000256" key="1">
    <source>
        <dbReference type="ARBA" id="ARBA00023125"/>
    </source>
</evidence>
<dbReference type="InterPro" id="IPR001647">
    <property type="entry name" value="HTH_TetR"/>
</dbReference>
<dbReference type="EMBL" id="ARYH01000001">
    <property type="protein sequence ID" value="KCZ86185.1"/>
    <property type="molecule type" value="Genomic_DNA"/>
</dbReference>
<evidence type="ECO:0000313" key="4">
    <source>
        <dbReference type="EMBL" id="KCZ86185.1"/>
    </source>
</evidence>
<evidence type="ECO:0000259" key="3">
    <source>
        <dbReference type="PROSITE" id="PS50977"/>
    </source>
</evidence>
<dbReference type="eggNOG" id="COG1309">
    <property type="taxonomic scope" value="Bacteria"/>
</dbReference>
<accession>A0A069E7H3</accession>
<keyword evidence="5" id="KW-1185">Reference proteome</keyword>
<keyword evidence="1 2" id="KW-0238">DNA-binding</keyword>
<dbReference type="SUPFAM" id="SSF46689">
    <property type="entry name" value="Homeodomain-like"/>
    <property type="match status" value="1"/>
</dbReference>
<dbReference type="OrthoDB" id="9808189at2"/>
<protein>
    <submittedName>
        <fullName evidence="4">TetR family transcriptional regulator</fullName>
    </submittedName>
</protein>
<evidence type="ECO:0000256" key="2">
    <source>
        <dbReference type="PROSITE-ProRule" id="PRU00335"/>
    </source>
</evidence>
<name>A0A069E7H3_9PROT</name>
<organism evidence="4 5">
    <name type="scientific">Hyphomonas adhaerens MHS-3</name>
    <dbReference type="NCBI Taxonomy" id="1280949"/>
    <lineage>
        <taxon>Bacteria</taxon>
        <taxon>Pseudomonadati</taxon>
        <taxon>Pseudomonadota</taxon>
        <taxon>Alphaproteobacteria</taxon>
        <taxon>Hyphomonadales</taxon>
        <taxon>Hyphomonadaceae</taxon>
        <taxon>Hyphomonas</taxon>
    </lineage>
</organism>
<feature type="domain" description="HTH tetR-type" evidence="3">
    <location>
        <begin position="51"/>
        <end position="111"/>
    </location>
</feature>
<dbReference type="InterPro" id="IPR009057">
    <property type="entry name" value="Homeodomain-like_sf"/>
</dbReference>
<gene>
    <name evidence="4" type="ORF">HAD_10880</name>
</gene>
<evidence type="ECO:0000313" key="5">
    <source>
        <dbReference type="Proteomes" id="UP000027446"/>
    </source>
</evidence>
<dbReference type="STRING" id="1280949.HAD_10880"/>
<comment type="caution">
    <text evidence="4">The sequence shown here is derived from an EMBL/GenBank/DDBJ whole genome shotgun (WGS) entry which is preliminary data.</text>
</comment>
<proteinExistence type="predicted"/>
<dbReference type="RefSeq" id="WP_051596152.1">
    <property type="nucleotide sequence ID" value="NZ_ARYH01000001.1"/>
</dbReference>
<dbReference type="PROSITE" id="PS50977">
    <property type="entry name" value="HTH_TETR_2"/>
    <property type="match status" value="1"/>
</dbReference>
<dbReference type="Gene3D" id="1.10.357.10">
    <property type="entry name" value="Tetracycline Repressor, domain 2"/>
    <property type="match status" value="1"/>
</dbReference>
<sequence length="271" mass="30129">MIEVVAKPFVGLYSDMNATSVSEESPAAEPSSFVDALALRLEEAPPSRKGERTRARIKVATARMLERLGYHAMRVLDITQEAGIADGSFYVYFKDKGDAALAVLSEFVEFMPPGGTVGSASRTAFETIRETNYRFVRLARANAGLMRCMLQVVDEHPDFSVLVQRVNRDWYTRVSRSVIRHYPGGAVDEDAMLLMSYALGSMMDELVRRLVIYPDENLLKLTDKIVPTDKALADALSVIWYRAMYPAAEIPKGLRGTAAKLAELSQKQPLN</sequence>
<dbReference type="Gene3D" id="1.10.10.60">
    <property type="entry name" value="Homeodomain-like"/>
    <property type="match status" value="1"/>
</dbReference>
<dbReference type="PATRIC" id="fig|1280949.3.peg.2226"/>
<dbReference type="Proteomes" id="UP000027446">
    <property type="component" value="Unassembled WGS sequence"/>
</dbReference>
<dbReference type="InterPro" id="IPR036271">
    <property type="entry name" value="Tet_transcr_reg_TetR-rel_C_sf"/>
</dbReference>
<reference evidence="4 5" key="1">
    <citation type="journal article" date="2014" name="Antonie Van Leeuwenhoek">
        <title>Hyphomonas beringensis sp. nov. and Hyphomonas chukchiensis sp. nov., isolated from surface seawater of the Bering Sea and Chukchi Sea.</title>
        <authorList>
            <person name="Li C."/>
            <person name="Lai Q."/>
            <person name="Li G."/>
            <person name="Dong C."/>
            <person name="Wang J."/>
            <person name="Liao Y."/>
            <person name="Shao Z."/>
        </authorList>
    </citation>
    <scope>NUCLEOTIDE SEQUENCE [LARGE SCALE GENOMIC DNA]</scope>
    <source>
        <strain evidence="4 5">MHS-3</strain>
    </source>
</reference>
<dbReference type="Pfam" id="PF00440">
    <property type="entry name" value="TetR_N"/>
    <property type="match status" value="1"/>
</dbReference>
<dbReference type="AlphaFoldDB" id="A0A069E7H3"/>
<dbReference type="GO" id="GO:0003677">
    <property type="term" value="F:DNA binding"/>
    <property type="evidence" value="ECO:0007669"/>
    <property type="project" value="UniProtKB-UniRule"/>
</dbReference>
<dbReference type="SUPFAM" id="SSF48498">
    <property type="entry name" value="Tetracyclin repressor-like, C-terminal domain"/>
    <property type="match status" value="1"/>
</dbReference>
<feature type="DNA-binding region" description="H-T-H motif" evidence="2">
    <location>
        <begin position="74"/>
        <end position="93"/>
    </location>
</feature>